<comment type="caution">
    <text evidence="19">The sequence shown here is derived from an EMBL/GenBank/DDBJ whole genome shotgun (WGS) entry which is preliminary data.</text>
</comment>
<organism evidence="19 20">
    <name type="scientific">Virgibacillus subterraneus</name>
    <dbReference type="NCBI Taxonomy" id="621109"/>
    <lineage>
        <taxon>Bacteria</taxon>
        <taxon>Bacillati</taxon>
        <taxon>Bacillota</taxon>
        <taxon>Bacilli</taxon>
        <taxon>Bacillales</taxon>
        <taxon>Bacillaceae</taxon>
        <taxon>Virgibacillus</taxon>
    </lineage>
</organism>
<evidence type="ECO:0000256" key="13">
    <source>
        <dbReference type="ARBA" id="ARBA00023211"/>
    </source>
</evidence>
<dbReference type="NCBIfam" id="NF000594">
    <property type="entry name" value="PRK00015.1-1"/>
    <property type="match status" value="1"/>
</dbReference>
<keyword evidence="20" id="KW-1185">Reference proteome</keyword>
<evidence type="ECO:0000256" key="7">
    <source>
        <dbReference type="ARBA" id="ARBA00019179"/>
    </source>
</evidence>
<evidence type="ECO:0000256" key="5">
    <source>
        <dbReference type="ARBA" id="ARBA00007383"/>
    </source>
</evidence>
<comment type="catalytic activity">
    <reaction evidence="1 14 15 16">
        <text>Endonucleolytic cleavage to 5'-phosphomonoester.</text>
        <dbReference type="EC" id="3.1.26.4"/>
    </reaction>
</comment>
<dbReference type="NCBIfam" id="NF000595">
    <property type="entry name" value="PRK00015.1-3"/>
    <property type="match status" value="1"/>
</dbReference>
<evidence type="ECO:0000256" key="1">
    <source>
        <dbReference type="ARBA" id="ARBA00000077"/>
    </source>
</evidence>
<evidence type="ECO:0000256" key="9">
    <source>
        <dbReference type="ARBA" id="ARBA00022722"/>
    </source>
</evidence>
<keyword evidence="9 14" id="KW-0540">Nuclease</keyword>
<reference evidence="19 20" key="1">
    <citation type="submission" date="2016-10" db="EMBL/GenBank/DDBJ databases">
        <authorList>
            <person name="Varghese N."/>
            <person name="Submissions S."/>
        </authorList>
    </citation>
    <scope>NUCLEOTIDE SEQUENCE [LARGE SCALE GENOMIC DNA]</scope>
    <source>
        <strain evidence="19 20">CGMCC 1.7734</strain>
    </source>
</reference>
<evidence type="ECO:0000313" key="19">
    <source>
        <dbReference type="EMBL" id="SEQ59002.1"/>
    </source>
</evidence>
<evidence type="ECO:0000256" key="15">
    <source>
        <dbReference type="PROSITE-ProRule" id="PRU01319"/>
    </source>
</evidence>
<evidence type="ECO:0000259" key="18">
    <source>
        <dbReference type="PROSITE" id="PS51975"/>
    </source>
</evidence>
<dbReference type="Proteomes" id="UP000198733">
    <property type="component" value="Unassembled WGS sequence"/>
</dbReference>
<keyword evidence="11 14" id="KW-0255">Endonuclease</keyword>
<feature type="binding site" evidence="14 15">
    <location>
        <position position="78"/>
    </location>
    <ligand>
        <name>a divalent metal cation</name>
        <dbReference type="ChEBI" id="CHEBI:60240"/>
    </ligand>
</feature>
<keyword evidence="8 14" id="KW-0963">Cytoplasm</keyword>
<keyword evidence="13 14" id="KW-0464">Manganese</keyword>
<evidence type="ECO:0000256" key="8">
    <source>
        <dbReference type="ARBA" id="ARBA00022490"/>
    </source>
</evidence>
<dbReference type="PANTHER" id="PTHR10954">
    <property type="entry name" value="RIBONUCLEASE H2 SUBUNIT A"/>
    <property type="match status" value="1"/>
</dbReference>
<comment type="subcellular location">
    <subcellularLocation>
        <location evidence="4 14">Cytoplasm</location>
    </subcellularLocation>
</comment>
<evidence type="ECO:0000313" key="20">
    <source>
        <dbReference type="Proteomes" id="UP000198733"/>
    </source>
</evidence>
<dbReference type="InterPro" id="IPR022898">
    <property type="entry name" value="RNase_HII"/>
</dbReference>
<dbReference type="EMBL" id="FOEH01000004">
    <property type="protein sequence ID" value="SEQ59002.1"/>
    <property type="molecule type" value="Genomic_DNA"/>
</dbReference>
<comment type="cofactor">
    <cofactor evidence="2">
        <name>Mg(2+)</name>
        <dbReference type="ChEBI" id="CHEBI:18420"/>
    </cofactor>
</comment>
<evidence type="ECO:0000256" key="2">
    <source>
        <dbReference type="ARBA" id="ARBA00001946"/>
    </source>
</evidence>
<evidence type="ECO:0000256" key="4">
    <source>
        <dbReference type="ARBA" id="ARBA00004496"/>
    </source>
</evidence>
<comment type="similarity">
    <text evidence="5 14 16">Belongs to the RNase HII family.</text>
</comment>
<proteinExistence type="inferred from homology"/>
<dbReference type="PANTHER" id="PTHR10954:SF18">
    <property type="entry name" value="RIBONUCLEASE HII"/>
    <property type="match status" value="1"/>
</dbReference>
<dbReference type="SUPFAM" id="SSF53098">
    <property type="entry name" value="Ribonuclease H-like"/>
    <property type="match status" value="1"/>
</dbReference>
<protein>
    <recommendedName>
        <fullName evidence="7 14">Ribonuclease HII</fullName>
        <shortName evidence="14">RNase HII</shortName>
        <ecNumber evidence="6 14">3.1.26.4</ecNumber>
    </recommendedName>
</protein>
<evidence type="ECO:0000256" key="11">
    <source>
        <dbReference type="ARBA" id="ARBA00022759"/>
    </source>
</evidence>
<feature type="binding site" evidence="14 15">
    <location>
        <position position="169"/>
    </location>
    <ligand>
        <name>a divalent metal cation</name>
        <dbReference type="ChEBI" id="CHEBI:60240"/>
    </ligand>
</feature>
<evidence type="ECO:0000256" key="16">
    <source>
        <dbReference type="RuleBase" id="RU003515"/>
    </source>
</evidence>
<dbReference type="InterPro" id="IPR024567">
    <property type="entry name" value="RNase_HII/HIII_dom"/>
</dbReference>
<dbReference type="InterPro" id="IPR001352">
    <property type="entry name" value="RNase_HII/HIII"/>
</dbReference>
<keyword evidence="17" id="KW-0175">Coiled coil</keyword>
<dbReference type="EC" id="3.1.26.4" evidence="6 14"/>
<accession>A0A1H9H9J7</accession>
<dbReference type="InterPro" id="IPR036397">
    <property type="entry name" value="RNaseH_sf"/>
</dbReference>
<keyword evidence="12 14" id="KW-0378">Hydrolase</keyword>
<dbReference type="Gene3D" id="3.30.420.10">
    <property type="entry name" value="Ribonuclease H-like superfamily/Ribonuclease H"/>
    <property type="match status" value="1"/>
</dbReference>
<comment type="function">
    <text evidence="3 14 16">Endonuclease that specifically degrades the RNA of RNA-DNA hybrids.</text>
</comment>
<dbReference type="PROSITE" id="PS51975">
    <property type="entry name" value="RNASE_H_2"/>
    <property type="match status" value="1"/>
</dbReference>
<comment type="cofactor">
    <cofactor evidence="14 15">
        <name>Mn(2+)</name>
        <dbReference type="ChEBI" id="CHEBI:29035"/>
    </cofactor>
    <cofactor evidence="14 15">
        <name>Mg(2+)</name>
        <dbReference type="ChEBI" id="CHEBI:18420"/>
    </cofactor>
    <text evidence="14 15">Manganese or magnesium. Binds 1 divalent metal ion per monomer in the absence of substrate. May bind a second metal ion after substrate binding.</text>
</comment>
<dbReference type="CDD" id="cd07182">
    <property type="entry name" value="RNase_HII_bacteria_HII_like"/>
    <property type="match status" value="1"/>
</dbReference>
<evidence type="ECO:0000256" key="14">
    <source>
        <dbReference type="HAMAP-Rule" id="MF_00052"/>
    </source>
</evidence>
<feature type="domain" description="RNase H type-2" evidence="18">
    <location>
        <begin position="71"/>
        <end position="256"/>
    </location>
</feature>
<feature type="coiled-coil region" evidence="17">
    <location>
        <begin position="24"/>
        <end position="54"/>
    </location>
</feature>
<evidence type="ECO:0000256" key="3">
    <source>
        <dbReference type="ARBA" id="ARBA00004065"/>
    </source>
</evidence>
<dbReference type="InterPro" id="IPR012337">
    <property type="entry name" value="RNaseH-like_sf"/>
</dbReference>
<evidence type="ECO:0000256" key="12">
    <source>
        <dbReference type="ARBA" id="ARBA00022801"/>
    </source>
</evidence>
<sequence>MEHKSIAMIKKLFETEKVDESFVNDLKKDERKGVQKLIKQYERQKLREQKIKQNFVQMSRYEKNCYANGCQYIAGVDEAGRGPLAGPVVAASVILPREFELLGLNDSKQLNESTRNKFFSILKNQAVSYGISIISSQKIDQVNIYEATKLAMYDAINQLNPKPDHVLLDAVSLENLPCTSEPIIKGDQESITIAAASILAKVTRDNLMKELHKNYPVYEFKSNMGYGTKHHMEMLTEHGISPYHRKSYAPVRNAIN</sequence>
<gene>
    <name evidence="14" type="primary">rnhB</name>
    <name evidence="19" type="ORF">SAMN05216232_2783</name>
</gene>
<dbReference type="RefSeq" id="WP_092505029.1">
    <property type="nucleotide sequence ID" value="NZ_FOEH01000004.1"/>
</dbReference>
<evidence type="ECO:0000256" key="10">
    <source>
        <dbReference type="ARBA" id="ARBA00022723"/>
    </source>
</evidence>
<evidence type="ECO:0000256" key="6">
    <source>
        <dbReference type="ARBA" id="ARBA00012180"/>
    </source>
</evidence>
<evidence type="ECO:0000256" key="17">
    <source>
        <dbReference type="SAM" id="Coils"/>
    </source>
</evidence>
<name>A0A1H9H9J7_9BACI</name>
<dbReference type="HAMAP" id="MF_00052_B">
    <property type="entry name" value="RNase_HII_B"/>
    <property type="match status" value="1"/>
</dbReference>
<keyword evidence="10 14" id="KW-0479">Metal-binding</keyword>
<feature type="binding site" evidence="14 15">
    <location>
        <position position="77"/>
    </location>
    <ligand>
        <name>a divalent metal cation</name>
        <dbReference type="ChEBI" id="CHEBI:60240"/>
    </ligand>
</feature>
<dbReference type="Pfam" id="PF01351">
    <property type="entry name" value="RNase_HII"/>
    <property type="match status" value="1"/>
</dbReference>